<dbReference type="EMBL" id="BKCP01004627">
    <property type="protein sequence ID" value="GER32674.1"/>
    <property type="molecule type" value="Genomic_DNA"/>
</dbReference>
<dbReference type="AlphaFoldDB" id="A0A5A7PIX4"/>
<sequence length="163" mass="18688">MLVHCWGVGWMREGGTICARIPTGMRWGHFGIHRMEIRFSSDPWIEAYNNDLKTYPRKITDKRTNKPLAWKHVLLPQWGRRRAVVAGKQSWEKNGVAELNGRGSVGDGRRRRRVTGAGTVAARRSWERARVRQRDGGAELWWRGELAGVKGGRRQEGCRRGSE</sequence>
<protein>
    <submittedName>
        <fullName evidence="1">Heavy metal transport/detoxification superfamily protein</fullName>
    </submittedName>
</protein>
<evidence type="ECO:0000313" key="2">
    <source>
        <dbReference type="Proteomes" id="UP000325081"/>
    </source>
</evidence>
<name>A0A5A7PIX4_STRAF</name>
<organism evidence="1 2">
    <name type="scientific">Striga asiatica</name>
    <name type="common">Asiatic witchweed</name>
    <name type="synonym">Buchnera asiatica</name>
    <dbReference type="NCBI Taxonomy" id="4170"/>
    <lineage>
        <taxon>Eukaryota</taxon>
        <taxon>Viridiplantae</taxon>
        <taxon>Streptophyta</taxon>
        <taxon>Embryophyta</taxon>
        <taxon>Tracheophyta</taxon>
        <taxon>Spermatophyta</taxon>
        <taxon>Magnoliopsida</taxon>
        <taxon>eudicotyledons</taxon>
        <taxon>Gunneridae</taxon>
        <taxon>Pentapetalae</taxon>
        <taxon>asterids</taxon>
        <taxon>lamiids</taxon>
        <taxon>Lamiales</taxon>
        <taxon>Orobanchaceae</taxon>
        <taxon>Buchnereae</taxon>
        <taxon>Striga</taxon>
    </lineage>
</organism>
<keyword evidence="2" id="KW-1185">Reference proteome</keyword>
<reference evidence="2" key="1">
    <citation type="journal article" date="2019" name="Curr. Biol.">
        <title>Genome Sequence of Striga asiatica Provides Insight into the Evolution of Plant Parasitism.</title>
        <authorList>
            <person name="Yoshida S."/>
            <person name="Kim S."/>
            <person name="Wafula E.K."/>
            <person name="Tanskanen J."/>
            <person name="Kim Y.M."/>
            <person name="Honaas L."/>
            <person name="Yang Z."/>
            <person name="Spallek T."/>
            <person name="Conn C.E."/>
            <person name="Ichihashi Y."/>
            <person name="Cheong K."/>
            <person name="Cui S."/>
            <person name="Der J.P."/>
            <person name="Gundlach H."/>
            <person name="Jiao Y."/>
            <person name="Hori C."/>
            <person name="Ishida J.K."/>
            <person name="Kasahara H."/>
            <person name="Kiba T."/>
            <person name="Kim M.S."/>
            <person name="Koo N."/>
            <person name="Laohavisit A."/>
            <person name="Lee Y.H."/>
            <person name="Lumba S."/>
            <person name="McCourt P."/>
            <person name="Mortimer J.C."/>
            <person name="Mutuku J.M."/>
            <person name="Nomura T."/>
            <person name="Sasaki-Sekimoto Y."/>
            <person name="Seto Y."/>
            <person name="Wang Y."/>
            <person name="Wakatake T."/>
            <person name="Sakakibara H."/>
            <person name="Demura T."/>
            <person name="Yamaguchi S."/>
            <person name="Yoneyama K."/>
            <person name="Manabe R.I."/>
            <person name="Nelson D.C."/>
            <person name="Schulman A.H."/>
            <person name="Timko M.P."/>
            <person name="dePamphilis C.W."/>
            <person name="Choi D."/>
            <person name="Shirasu K."/>
        </authorList>
    </citation>
    <scope>NUCLEOTIDE SEQUENCE [LARGE SCALE GENOMIC DNA]</scope>
    <source>
        <strain evidence="2">cv. UVA1</strain>
    </source>
</reference>
<gene>
    <name evidence="1" type="ORF">STAS_08757</name>
</gene>
<dbReference type="Proteomes" id="UP000325081">
    <property type="component" value="Unassembled WGS sequence"/>
</dbReference>
<proteinExistence type="predicted"/>
<comment type="caution">
    <text evidence="1">The sequence shown here is derived from an EMBL/GenBank/DDBJ whole genome shotgun (WGS) entry which is preliminary data.</text>
</comment>
<accession>A0A5A7PIX4</accession>
<evidence type="ECO:0000313" key="1">
    <source>
        <dbReference type="EMBL" id="GER32674.1"/>
    </source>
</evidence>